<keyword evidence="12 15" id="KW-0066">ATP synthesis</keyword>
<dbReference type="SUPFAM" id="SSF46604">
    <property type="entry name" value="Epsilon subunit of F1F0-ATP synthase C-terminal domain"/>
    <property type="match status" value="1"/>
</dbReference>
<dbReference type="GO" id="GO:0045259">
    <property type="term" value="C:proton-transporting ATP synthase complex"/>
    <property type="evidence" value="ECO:0007669"/>
    <property type="project" value="UniProtKB-KW"/>
</dbReference>
<evidence type="ECO:0000256" key="16">
    <source>
        <dbReference type="RuleBase" id="RU003656"/>
    </source>
</evidence>
<dbReference type="Proteomes" id="UP000287865">
    <property type="component" value="Unassembled WGS sequence"/>
</dbReference>
<dbReference type="EMBL" id="PIPK01000006">
    <property type="protein sequence ID" value="RUO24675.1"/>
    <property type="molecule type" value="Genomic_DNA"/>
</dbReference>
<dbReference type="OrthoDB" id="9791445at2"/>
<dbReference type="Gene3D" id="2.60.15.10">
    <property type="entry name" value="F0F1 ATP synthase delta/epsilon subunit, N-terminal"/>
    <property type="match status" value="1"/>
</dbReference>
<dbReference type="Pfam" id="PF02823">
    <property type="entry name" value="ATP-synt_DE_N"/>
    <property type="match status" value="1"/>
</dbReference>
<evidence type="ECO:0000256" key="12">
    <source>
        <dbReference type="ARBA" id="ARBA00023310"/>
    </source>
</evidence>
<comment type="subcellular location">
    <subcellularLocation>
        <location evidence="2 15">Cell membrane</location>
        <topology evidence="2 15">Peripheral membrane protein</topology>
    </subcellularLocation>
</comment>
<dbReference type="GO" id="GO:0005524">
    <property type="term" value="F:ATP binding"/>
    <property type="evidence" value="ECO:0007669"/>
    <property type="project" value="UniProtKB-UniRule"/>
</dbReference>
<dbReference type="InterPro" id="IPR036771">
    <property type="entry name" value="ATPsynth_dsu/esu_N"/>
</dbReference>
<keyword evidence="8 15" id="KW-0375">Hydrogen ion transport</keyword>
<evidence type="ECO:0000256" key="4">
    <source>
        <dbReference type="ARBA" id="ARBA00011648"/>
    </source>
</evidence>
<keyword evidence="9 15" id="KW-0406">Ion transport</keyword>
<comment type="subunit">
    <text evidence="4 15 16">F-type ATPases have 2 components, CF(1) - the catalytic core - and CF(0) - the membrane proton channel. CF(1) has five subunits: alpha(3), beta(3), gamma(1), delta(1), epsilon(1). CF(0) has three main subunits: a, b and c.</text>
</comment>
<dbReference type="RefSeq" id="WP_111569437.1">
    <property type="nucleotide sequence ID" value="NZ_PIPK01000006.1"/>
</dbReference>
<dbReference type="Gene3D" id="1.20.5.440">
    <property type="entry name" value="ATP synthase delta/epsilon subunit, C-terminal domain"/>
    <property type="match status" value="1"/>
</dbReference>
<evidence type="ECO:0000256" key="10">
    <source>
        <dbReference type="ARBA" id="ARBA00023136"/>
    </source>
</evidence>
<dbReference type="NCBIfam" id="TIGR01216">
    <property type="entry name" value="ATP_synt_epsi"/>
    <property type="match status" value="1"/>
</dbReference>
<dbReference type="NCBIfam" id="NF001847">
    <property type="entry name" value="PRK00571.1-4"/>
    <property type="match status" value="1"/>
</dbReference>
<evidence type="ECO:0000313" key="20">
    <source>
        <dbReference type="EMBL" id="RUO24675.1"/>
    </source>
</evidence>
<evidence type="ECO:0000256" key="15">
    <source>
        <dbReference type="HAMAP-Rule" id="MF_00530"/>
    </source>
</evidence>
<gene>
    <name evidence="15 20" type="primary">atpC</name>
    <name evidence="19" type="ORF">B0I24_106136</name>
    <name evidence="20" type="ORF">CWE07_08390</name>
</gene>
<dbReference type="InterPro" id="IPR020546">
    <property type="entry name" value="ATP_synth_F1_dsu/esu_N"/>
</dbReference>
<sequence length="142" mass="15288">MAVNTVHLDIVSAEEKLFSKKVRSMTVTGSEGELGILPGHLPLLTALKPGMVRVVLEDGQDELFYIAGGFMEVQPDHITVLSDTAVRGGDLDEQAITAAEKRAREAMADAKGDMSYAEAAAELARAVAQLRVLQQLRRRKGG</sequence>
<dbReference type="Pfam" id="PF00401">
    <property type="entry name" value="ATP-synt_DE"/>
    <property type="match status" value="1"/>
</dbReference>
<dbReference type="AlphaFoldDB" id="A0A327WVY6"/>
<keyword evidence="6 15" id="KW-0813">Transport</keyword>
<evidence type="ECO:0000256" key="7">
    <source>
        <dbReference type="ARBA" id="ARBA00022475"/>
    </source>
</evidence>
<dbReference type="InterPro" id="IPR036794">
    <property type="entry name" value="ATP_F1_dsu/esu_C_sf"/>
</dbReference>
<dbReference type="HAMAP" id="MF_00530">
    <property type="entry name" value="ATP_synth_epsil_bac"/>
    <property type="match status" value="1"/>
</dbReference>
<evidence type="ECO:0000256" key="8">
    <source>
        <dbReference type="ARBA" id="ARBA00022781"/>
    </source>
</evidence>
<keyword evidence="22" id="KW-1185">Reference proteome</keyword>
<evidence type="ECO:0000256" key="6">
    <source>
        <dbReference type="ARBA" id="ARBA00022448"/>
    </source>
</evidence>
<evidence type="ECO:0000256" key="9">
    <source>
        <dbReference type="ARBA" id="ARBA00023065"/>
    </source>
</evidence>
<comment type="similarity">
    <text evidence="3 15 16">Belongs to the ATPase epsilon chain family.</text>
</comment>
<dbReference type="InterPro" id="IPR001469">
    <property type="entry name" value="ATP_synth_F1_dsu/esu"/>
</dbReference>
<organism evidence="19 21">
    <name type="scientific">Aliidiomarina maris</name>
    <dbReference type="NCBI Taxonomy" id="531312"/>
    <lineage>
        <taxon>Bacteria</taxon>
        <taxon>Pseudomonadati</taxon>
        <taxon>Pseudomonadota</taxon>
        <taxon>Gammaproteobacteria</taxon>
        <taxon>Alteromonadales</taxon>
        <taxon>Idiomarinaceae</taxon>
        <taxon>Aliidiomarina</taxon>
    </lineage>
</organism>
<proteinExistence type="inferred from homology"/>
<dbReference type="GO" id="GO:0046933">
    <property type="term" value="F:proton-transporting ATP synthase activity, rotational mechanism"/>
    <property type="evidence" value="ECO:0007669"/>
    <property type="project" value="UniProtKB-UniRule"/>
</dbReference>
<protein>
    <recommendedName>
        <fullName evidence="5 15">ATP synthase epsilon chain</fullName>
    </recommendedName>
    <alternativeName>
        <fullName evidence="14 15">ATP synthase F1 sector epsilon subunit</fullName>
    </alternativeName>
    <alternativeName>
        <fullName evidence="13 15">F-ATPase epsilon subunit</fullName>
    </alternativeName>
</protein>
<keyword evidence="20" id="KW-0378">Hydrolase</keyword>
<keyword evidence="7 15" id="KW-1003">Cell membrane</keyword>
<evidence type="ECO:0000256" key="2">
    <source>
        <dbReference type="ARBA" id="ARBA00004202"/>
    </source>
</evidence>
<evidence type="ECO:0000256" key="3">
    <source>
        <dbReference type="ARBA" id="ARBA00005712"/>
    </source>
</evidence>
<evidence type="ECO:0000313" key="21">
    <source>
        <dbReference type="Proteomes" id="UP000249203"/>
    </source>
</evidence>
<dbReference type="Proteomes" id="UP000249203">
    <property type="component" value="Unassembled WGS sequence"/>
</dbReference>
<dbReference type="FunFam" id="2.60.15.10:FF:000001">
    <property type="entry name" value="ATP synthase epsilon chain"/>
    <property type="match status" value="1"/>
</dbReference>
<keyword evidence="11 15" id="KW-0139">CF(1)</keyword>
<dbReference type="CDD" id="cd12152">
    <property type="entry name" value="F1-ATPase_delta"/>
    <property type="match status" value="1"/>
</dbReference>
<dbReference type="EMBL" id="QLMD01000006">
    <property type="protein sequence ID" value="RAJ97073.1"/>
    <property type="molecule type" value="Genomic_DNA"/>
</dbReference>
<dbReference type="PANTHER" id="PTHR13822">
    <property type="entry name" value="ATP SYNTHASE DELTA/EPSILON CHAIN"/>
    <property type="match status" value="1"/>
</dbReference>
<evidence type="ECO:0000256" key="13">
    <source>
        <dbReference type="ARBA" id="ARBA00030215"/>
    </source>
</evidence>
<reference evidence="19 21" key="2">
    <citation type="submission" date="2018-06" db="EMBL/GenBank/DDBJ databases">
        <title>Genomic Encyclopedia of Type Strains, Phase III (KMG-III): the genomes of soil and plant-associated and newly described type strains.</title>
        <authorList>
            <person name="Whitman W."/>
        </authorList>
    </citation>
    <scope>NUCLEOTIDE SEQUENCE [LARGE SCALE GENOMIC DNA]</scope>
    <source>
        <strain evidence="19 21">CGMCC 1.15366</strain>
    </source>
</reference>
<evidence type="ECO:0000256" key="11">
    <source>
        <dbReference type="ARBA" id="ARBA00023196"/>
    </source>
</evidence>
<accession>A0A327WVY6</accession>
<dbReference type="GO" id="GO:0016787">
    <property type="term" value="F:hydrolase activity"/>
    <property type="evidence" value="ECO:0007669"/>
    <property type="project" value="UniProtKB-KW"/>
</dbReference>
<feature type="domain" description="ATP synthase epsilon subunit C-terminal" evidence="17">
    <location>
        <begin position="90"/>
        <end position="134"/>
    </location>
</feature>
<dbReference type="InterPro" id="IPR020547">
    <property type="entry name" value="ATP_synth_F1_esu_C"/>
</dbReference>
<evidence type="ECO:0000313" key="22">
    <source>
        <dbReference type="Proteomes" id="UP000287865"/>
    </source>
</evidence>
<keyword evidence="10 15" id="KW-0472">Membrane</keyword>
<dbReference type="SUPFAM" id="SSF51344">
    <property type="entry name" value="Epsilon subunit of F1F0-ATP synthase N-terminal domain"/>
    <property type="match status" value="1"/>
</dbReference>
<name>A0A327WVY6_9GAMM</name>
<evidence type="ECO:0000256" key="14">
    <source>
        <dbReference type="ARBA" id="ARBA00031795"/>
    </source>
</evidence>
<evidence type="ECO:0000256" key="5">
    <source>
        <dbReference type="ARBA" id="ARBA00014480"/>
    </source>
</evidence>
<reference evidence="20 22" key="1">
    <citation type="journal article" date="2018" name="Front. Microbiol.">
        <title>Genome-Based Analysis Reveals the Taxonomy and Diversity of the Family Idiomarinaceae.</title>
        <authorList>
            <person name="Liu Y."/>
            <person name="Lai Q."/>
            <person name="Shao Z."/>
        </authorList>
    </citation>
    <scope>NUCLEOTIDE SEQUENCE [LARGE SCALE GENOMIC DNA]</scope>
    <source>
        <strain evidence="20 22">CF12-14</strain>
    </source>
</reference>
<evidence type="ECO:0000313" key="19">
    <source>
        <dbReference type="EMBL" id="RAJ97073.1"/>
    </source>
</evidence>
<dbReference type="PANTHER" id="PTHR13822:SF10">
    <property type="entry name" value="ATP SYNTHASE EPSILON CHAIN, CHLOROPLASTIC"/>
    <property type="match status" value="1"/>
</dbReference>
<feature type="domain" description="ATP synthase F1 complex delta/epsilon subunit N-terminal" evidence="18">
    <location>
        <begin position="6"/>
        <end position="85"/>
    </location>
</feature>
<evidence type="ECO:0000256" key="1">
    <source>
        <dbReference type="ARBA" id="ARBA00003543"/>
    </source>
</evidence>
<evidence type="ECO:0000259" key="18">
    <source>
        <dbReference type="Pfam" id="PF02823"/>
    </source>
</evidence>
<evidence type="ECO:0000259" key="17">
    <source>
        <dbReference type="Pfam" id="PF00401"/>
    </source>
</evidence>
<comment type="function">
    <text evidence="1 15">Produces ATP from ADP in the presence of a proton gradient across the membrane.</text>
</comment>
<dbReference type="GO" id="GO:0005886">
    <property type="term" value="C:plasma membrane"/>
    <property type="evidence" value="ECO:0007669"/>
    <property type="project" value="UniProtKB-SubCell"/>
</dbReference>
<comment type="caution">
    <text evidence="19">The sequence shown here is derived from an EMBL/GenBank/DDBJ whole genome shotgun (WGS) entry which is preliminary data.</text>
</comment>